<feature type="domain" description="GMT-like wHTH" evidence="1">
    <location>
        <begin position="312"/>
        <end position="396"/>
    </location>
</feature>
<sequence length="421" mass="47765">MAKSPYMWELGQKPPIIKQHSIAKHEILHSYLVAYICTLISSPNQEVFRLTLVDGFAGGGIYLHESSSTEVLGSPFIMLQAVEEAAFLVNKERKKPVKLLVDFFFIEADRLAAAVLRKELISRGYDREIGRTVHIFETSFQSKADDLATFIRNKGRAARAIFLLDQYGYSEVPTFMINSLMRNVPGAEVILTFAVDSLVNFIGDHRSSQAMLKRIGLTGLLRGRSIQEIKRSETNWRLYIQSSLYKDLVDGCGARFYTPFFIRSTQGHGDYWLLHLSQRPRARDVMTRIHWEKNNLFVHYGGSGLDMFDMLGYVPKEDPTYTGQMAFYFDDPAKSASISALSNQIPHLIYPEPEGMSFSELFATTCNSSPASAVIYKEALCTLVQQKELEILSPDGRQRRAAGTIHDNDQILPPRQRHFLF</sequence>
<gene>
    <name evidence="2" type="ORF">GMST_14270</name>
</gene>
<dbReference type="InterPro" id="IPR031009">
    <property type="entry name" value="Tcm_partner"/>
</dbReference>
<evidence type="ECO:0000313" key="2">
    <source>
        <dbReference type="EMBL" id="GFO59102.1"/>
    </source>
</evidence>
<comment type="caution">
    <text evidence="2">The sequence shown here is derived from an EMBL/GenBank/DDBJ whole genome shotgun (WGS) entry which is preliminary data.</text>
</comment>
<evidence type="ECO:0000313" key="3">
    <source>
        <dbReference type="Proteomes" id="UP000556026"/>
    </source>
</evidence>
<dbReference type="Pfam" id="PF22560">
    <property type="entry name" value="GMT-wHTH"/>
    <property type="match status" value="1"/>
</dbReference>
<dbReference type="NCBIfam" id="TIGR04474">
    <property type="entry name" value="tcm_partner"/>
    <property type="match status" value="1"/>
</dbReference>
<dbReference type="EMBL" id="BLXX01000003">
    <property type="protein sequence ID" value="GFO59102.1"/>
    <property type="molecule type" value="Genomic_DNA"/>
</dbReference>
<dbReference type="RefSeq" id="WP_198424537.1">
    <property type="nucleotide sequence ID" value="NZ_BLXX01000003.1"/>
</dbReference>
<dbReference type="InterPro" id="IPR054339">
    <property type="entry name" value="GMT_wHTH"/>
</dbReference>
<name>A0A6V8MGL4_9BACT</name>
<evidence type="ECO:0000259" key="1">
    <source>
        <dbReference type="Pfam" id="PF22560"/>
    </source>
</evidence>
<proteinExistence type="predicted"/>
<dbReference type="AlphaFoldDB" id="A0A6V8MGL4"/>
<protein>
    <recommendedName>
        <fullName evidence="1">GMT-like wHTH domain-containing protein</fullName>
    </recommendedName>
</protein>
<accession>A0A6V8MGL4</accession>
<organism evidence="2 3">
    <name type="scientific">Geomonas silvestris</name>
    <dbReference type="NCBI Taxonomy" id="2740184"/>
    <lineage>
        <taxon>Bacteria</taxon>
        <taxon>Pseudomonadati</taxon>
        <taxon>Thermodesulfobacteriota</taxon>
        <taxon>Desulfuromonadia</taxon>
        <taxon>Geobacterales</taxon>
        <taxon>Geobacteraceae</taxon>
        <taxon>Geomonas</taxon>
    </lineage>
</organism>
<keyword evidence="3" id="KW-1185">Reference proteome</keyword>
<reference evidence="3" key="1">
    <citation type="submission" date="2020-06" db="EMBL/GenBank/DDBJ databases">
        <title>Draft genomic sequence of Geomonas sp. Red330.</title>
        <authorList>
            <person name="Itoh H."/>
            <person name="Zhenxing X."/>
            <person name="Ushijima N."/>
            <person name="Masuda Y."/>
            <person name="Shiratori Y."/>
            <person name="Senoo K."/>
        </authorList>
    </citation>
    <scope>NUCLEOTIDE SEQUENCE [LARGE SCALE GENOMIC DNA]</scope>
    <source>
        <strain evidence="3">Red330</strain>
    </source>
</reference>
<dbReference type="Proteomes" id="UP000556026">
    <property type="component" value="Unassembled WGS sequence"/>
</dbReference>